<dbReference type="InterPro" id="IPR046348">
    <property type="entry name" value="SIS_dom_sf"/>
</dbReference>
<dbReference type="InterPro" id="IPR035472">
    <property type="entry name" value="RpiR-like_SIS"/>
</dbReference>
<dbReference type="CDD" id="cd05013">
    <property type="entry name" value="SIS_RpiR"/>
    <property type="match status" value="1"/>
</dbReference>
<dbReference type="SUPFAM" id="SSF46689">
    <property type="entry name" value="Homeodomain-like"/>
    <property type="match status" value="1"/>
</dbReference>
<reference evidence="6 7" key="1">
    <citation type="journal article" date="2019" name="Int. J. Syst. Evol. Microbiol.">
        <title>The Global Catalogue of Microorganisms (GCM) 10K type strain sequencing project: providing services to taxonomists for standard genome sequencing and annotation.</title>
        <authorList>
            <consortium name="The Broad Institute Genomics Platform"/>
            <consortium name="The Broad Institute Genome Sequencing Center for Infectious Disease"/>
            <person name="Wu L."/>
            <person name="Ma J."/>
        </authorList>
    </citation>
    <scope>NUCLEOTIDE SEQUENCE [LARGE SCALE GENOMIC DNA]</scope>
    <source>
        <strain evidence="6 7">JCM 14718</strain>
    </source>
</reference>
<feature type="domain" description="SIS" evidence="5">
    <location>
        <begin position="149"/>
        <end position="289"/>
    </location>
</feature>
<dbReference type="Gene3D" id="1.10.10.10">
    <property type="entry name" value="Winged helix-like DNA-binding domain superfamily/Winged helix DNA-binding domain"/>
    <property type="match status" value="1"/>
</dbReference>
<dbReference type="InterPro" id="IPR047640">
    <property type="entry name" value="RpiR-like"/>
</dbReference>
<dbReference type="InterPro" id="IPR009057">
    <property type="entry name" value="Homeodomain-like_sf"/>
</dbReference>
<evidence type="ECO:0000313" key="6">
    <source>
        <dbReference type="EMBL" id="GAA1689232.1"/>
    </source>
</evidence>
<dbReference type="Pfam" id="PF01418">
    <property type="entry name" value="HTH_6"/>
    <property type="match status" value="1"/>
</dbReference>
<keyword evidence="3" id="KW-0804">Transcription</keyword>
<dbReference type="Gene3D" id="3.40.50.10490">
    <property type="entry name" value="Glucose-6-phosphate isomerase like protein, domain 1"/>
    <property type="match status" value="1"/>
</dbReference>
<organism evidence="6 7">
    <name type="scientific">Fodinicola feengrottensis</name>
    <dbReference type="NCBI Taxonomy" id="435914"/>
    <lineage>
        <taxon>Bacteria</taxon>
        <taxon>Bacillati</taxon>
        <taxon>Actinomycetota</taxon>
        <taxon>Actinomycetes</taxon>
        <taxon>Mycobacteriales</taxon>
        <taxon>Fodinicola</taxon>
    </lineage>
</organism>
<protein>
    <submittedName>
        <fullName evidence="6">MurR/RpiR family transcriptional regulator</fullName>
    </submittedName>
</protein>
<evidence type="ECO:0000259" key="5">
    <source>
        <dbReference type="PROSITE" id="PS51464"/>
    </source>
</evidence>
<dbReference type="PANTHER" id="PTHR30514:SF1">
    <property type="entry name" value="HTH-TYPE TRANSCRIPTIONAL REGULATOR HEXR-RELATED"/>
    <property type="match status" value="1"/>
</dbReference>
<dbReference type="RefSeq" id="WP_344312143.1">
    <property type="nucleotide sequence ID" value="NZ_BAAANY010000017.1"/>
</dbReference>
<dbReference type="InterPro" id="IPR036388">
    <property type="entry name" value="WH-like_DNA-bd_sf"/>
</dbReference>
<evidence type="ECO:0000256" key="3">
    <source>
        <dbReference type="ARBA" id="ARBA00023163"/>
    </source>
</evidence>
<dbReference type="PROSITE" id="PS51464">
    <property type="entry name" value="SIS"/>
    <property type="match status" value="1"/>
</dbReference>
<dbReference type="Proteomes" id="UP001500618">
    <property type="component" value="Unassembled WGS sequence"/>
</dbReference>
<dbReference type="InterPro" id="IPR000281">
    <property type="entry name" value="HTH_RpiR"/>
</dbReference>
<evidence type="ECO:0000256" key="1">
    <source>
        <dbReference type="ARBA" id="ARBA00023015"/>
    </source>
</evidence>
<accession>A0ABN2HJV8</accession>
<dbReference type="Pfam" id="PF01380">
    <property type="entry name" value="SIS"/>
    <property type="match status" value="1"/>
</dbReference>
<evidence type="ECO:0000256" key="2">
    <source>
        <dbReference type="ARBA" id="ARBA00023125"/>
    </source>
</evidence>
<dbReference type="PANTHER" id="PTHR30514">
    <property type="entry name" value="GLUCOKINASE"/>
    <property type="match status" value="1"/>
</dbReference>
<dbReference type="InterPro" id="IPR001347">
    <property type="entry name" value="SIS_dom"/>
</dbReference>
<evidence type="ECO:0000259" key="4">
    <source>
        <dbReference type="PROSITE" id="PS51071"/>
    </source>
</evidence>
<name>A0ABN2HJV8_9ACTN</name>
<sequence length="311" mass="32439">MSSSSPASGALGPNAPFGGSVHARVSAVLPTLSEAEQRLAREVLAHPAQVAATTIVDLAASCDISRTTVTRFCRSVGLSGYGELRLALAAEVGRMSHDPVHPTPAWSEGTSGVAPDEPMPRVLAQLLAADVRALEDTAARIDLVALETAAERIATARSIDIYGVSGSASTAGEFSRRLNRIGRRTSAWNEIHDALASAALLTTGDVVLAISHTGGTKEVVEATALARDQGATTIAVTNSPRARLAKVSDIVLETVSREISFRSGSMAGRHAQMLILDCLYIAVAQRTYADTQSALERTAAAVADHHWKGGA</sequence>
<feature type="domain" description="HTH rpiR-type" evidence="4">
    <location>
        <begin position="19"/>
        <end position="95"/>
    </location>
</feature>
<evidence type="ECO:0000313" key="7">
    <source>
        <dbReference type="Proteomes" id="UP001500618"/>
    </source>
</evidence>
<dbReference type="EMBL" id="BAAANY010000017">
    <property type="protein sequence ID" value="GAA1689232.1"/>
    <property type="molecule type" value="Genomic_DNA"/>
</dbReference>
<keyword evidence="7" id="KW-1185">Reference proteome</keyword>
<gene>
    <name evidence="6" type="ORF">GCM10009765_43260</name>
</gene>
<dbReference type="PROSITE" id="PS51071">
    <property type="entry name" value="HTH_RPIR"/>
    <property type="match status" value="1"/>
</dbReference>
<keyword evidence="1" id="KW-0805">Transcription regulation</keyword>
<proteinExistence type="predicted"/>
<dbReference type="SUPFAM" id="SSF53697">
    <property type="entry name" value="SIS domain"/>
    <property type="match status" value="1"/>
</dbReference>
<keyword evidence="2" id="KW-0238">DNA-binding</keyword>
<comment type="caution">
    <text evidence="6">The sequence shown here is derived from an EMBL/GenBank/DDBJ whole genome shotgun (WGS) entry which is preliminary data.</text>
</comment>